<dbReference type="PANTHER" id="PTHR40841:SF2">
    <property type="entry name" value="SIDEROPHORE-DEGRADING ESTERASE (EUROFUNG)"/>
    <property type="match status" value="1"/>
</dbReference>
<dbReference type="InterPro" id="IPR029058">
    <property type="entry name" value="AB_hydrolase_fold"/>
</dbReference>
<sequence>MALLKFRFQYLAWLIAFVLLATGLYIAMKYQQHYSSRFIDIDIKSNALSEMRRVFIRLPKNYNPNKAYPLIIKTDGNFNLDTWDDALSFLESTDDKHEVILVAIPNLFWHDTRNRDLVPPYARKDVAIEARPINQNQREIFGKADVFLKFIETELIPYLEGEYRISGQRTLTGFSAGGSFVLYTMVTKPELFNAYFAFSPAAWYDDNVVVKQFSKSLPNTAGNIHYFYVTLGGDENPIITGAFNGLVNALQKHAPNDLTWQHHINKGADHEQNAKQSVRSALDGAFNHFDMAK</sequence>
<evidence type="ECO:0000256" key="3">
    <source>
        <dbReference type="SAM" id="Phobius"/>
    </source>
</evidence>
<evidence type="ECO:0000313" key="4">
    <source>
        <dbReference type="EMBL" id="RJF35218.1"/>
    </source>
</evidence>
<dbReference type="InterPro" id="IPR000801">
    <property type="entry name" value="Esterase-like"/>
</dbReference>
<dbReference type="RefSeq" id="WP_119852790.1">
    <property type="nucleotide sequence ID" value="NZ_QYSE01000002.1"/>
</dbReference>
<keyword evidence="3" id="KW-1133">Transmembrane helix</keyword>
<keyword evidence="2 4" id="KW-0378">Hydrolase</keyword>
<dbReference type="EMBL" id="QYSE01000002">
    <property type="protein sequence ID" value="RJF35218.1"/>
    <property type="molecule type" value="Genomic_DNA"/>
</dbReference>
<evidence type="ECO:0000313" key="5">
    <source>
        <dbReference type="Proteomes" id="UP000265938"/>
    </source>
</evidence>
<dbReference type="Proteomes" id="UP000265938">
    <property type="component" value="Unassembled WGS sequence"/>
</dbReference>
<keyword evidence="3" id="KW-0812">Transmembrane</keyword>
<proteinExistence type="inferred from homology"/>
<accession>A0A3A3EJU7</accession>
<evidence type="ECO:0000256" key="2">
    <source>
        <dbReference type="ARBA" id="ARBA00022801"/>
    </source>
</evidence>
<comment type="caution">
    <text evidence="4">The sequence shown here is derived from an EMBL/GenBank/DDBJ whole genome shotgun (WGS) entry which is preliminary data.</text>
</comment>
<gene>
    <name evidence="4" type="ORF">D4741_09530</name>
</gene>
<reference evidence="4 5" key="1">
    <citation type="submission" date="2018-09" db="EMBL/GenBank/DDBJ databases">
        <title>Identification of marine bacteria producing industrial enzymes.</title>
        <authorList>
            <person name="Cheng T.H."/>
            <person name="Saidin J."/>
            <person name="Muhd D.D."/>
            <person name="Isa M.N.M."/>
            <person name="Bakar M.F.A."/>
            <person name="Ismail N."/>
        </authorList>
    </citation>
    <scope>NUCLEOTIDE SEQUENCE [LARGE SCALE GENOMIC DNA]</scope>
    <source>
        <strain evidence="4 5">MNAD 1.6</strain>
    </source>
</reference>
<dbReference type="AlphaFoldDB" id="A0A3A3EJU7"/>
<dbReference type="PANTHER" id="PTHR40841">
    <property type="entry name" value="SIDEROPHORE TRIACETYLFUSARININE C ESTERASE"/>
    <property type="match status" value="1"/>
</dbReference>
<feature type="transmembrane region" description="Helical" evidence="3">
    <location>
        <begin position="6"/>
        <end position="27"/>
    </location>
</feature>
<dbReference type="GO" id="GO:0016788">
    <property type="term" value="F:hydrolase activity, acting on ester bonds"/>
    <property type="evidence" value="ECO:0007669"/>
    <property type="project" value="TreeGrafter"/>
</dbReference>
<name>A0A3A3EJU7_9GAMM</name>
<protein>
    <submittedName>
        <fullName evidence="4">Alpha/beta hydrolase</fullName>
    </submittedName>
</protein>
<keyword evidence="3" id="KW-0472">Membrane</keyword>
<dbReference type="Gene3D" id="3.40.50.1820">
    <property type="entry name" value="alpha/beta hydrolase"/>
    <property type="match status" value="1"/>
</dbReference>
<dbReference type="InterPro" id="IPR052558">
    <property type="entry name" value="Siderophore_Hydrolase_D"/>
</dbReference>
<evidence type="ECO:0000256" key="1">
    <source>
        <dbReference type="ARBA" id="ARBA00005622"/>
    </source>
</evidence>
<organism evidence="4 5">
    <name type="scientific">Pseudoalteromonas gelatinilytica</name>
    <dbReference type="NCBI Taxonomy" id="1703256"/>
    <lineage>
        <taxon>Bacteria</taxon>
        <taxon>Pseudomonadati</taxon>
        <taxon>Pseudomonadota</taxon>
        <taxon>Gammaproteobacteria</taxon>
        <taxon>Alteromonadales</taxon>
        <taxon>Pseudoalteromonadaceae</taxon>
        <taxon>Pseudoalteromonas</taxon>
    </lineage>
</organism>
<dbReference type="Pfam" id="PF00756">
    <property type="entry name" value="Esterase"/>
    <property type="match status" value="1"/>
</dbReference>
<dbReference type="SUPFAM" id="SSF53474">
    <property type="entry name" value="alpha/beta-Hydrolases"/>
    <property type="match status" value="1"/>
</dbReference>
<comment type="similarity">
    <text evidence="1">Belongs to the esterase D family.</text>
</comment>